<organism evidence="1 2">
    <name type="scientific">Viridothelium virens</name>
    <name type="common">Speckled blister lichen</name>
    <name type="synonym">Trypethelium virens</name>
    <dbReference type="NCBI Taxonomy" id="1048519"/>
    <lineage>
        <taxon>Eukaryota</taxon>
        <taxon>Fungi</taxon>
        <taxon>Dikarya</taxon>
        <taxon>Ascomycota</taxon>
        <taxon>Pezizomycotina</taxon>
        <taxon>Dothideomycetes</taxon>
        <taxon>Dothideomycetes incertae sedis</taxon>
        <taxon>Trypetheliales</taxon>
        <taxon>Trypetheliaceae</taxon>
        <taxon>Viridothelium</taxon>
    </lineage>
</organism>
<protein>
    <submittedName>
        <fullName evidence="1">Uncharacterized protein</fullName>
    </submittedName>
</protein>
<reference evidence="1" key="1">
    <citation type="journal article" date="2020" name="Stud. Mycol.">
        <title>101 Dothideomycetes genomes: a test case for predicting lifestyles and emergence of pathogens.</title>
        <authorList>
            <person name="Haridas S."/>
            <person name="Albert R."/>
            <person name="Binder M."/>
            <person name="Bloem J."/>
            <person name="Labutti K."/>
            <person name="Salamov A."/>
            <person name="Andreopoulos B."/>
            <person name="Baker S."/>
            <person name="Barry K."/>
            <person name="Bills G."/>
            <person name="Bluhm B."/>
            <person name="Cannon C."/>
            <person name="Castanera R."/>
            <person name="Culley D."/>
            <person name="Daum C."/>
            <person name="Ezra D."/>
            <person name="Gonzalez J."/>
            <person name="Henrissat B."/>
            <person name="Kuo A."/>
            <person name="Liang C."/>
            <person name="Lipzen A."/>
            <person name="Lutzoni F."/>
            <person name="Magnuson J."/>
            <person name="Mondo S."/>
            <person name="Nolan M."/>
            <person name="Ohm R."/>
            <person name="Pangilinan J."/>
            <person name="Park H.-J."/>
            <person name="Ramirez L."/>
            <person name="Alfaro M."/>
            <person name="Sun H."/>
            <person name="Tritt A."/>
            <person name="Yoshinaga Y."/>
            <person name="Zwiers L.-H."/>
            <person name="Turgeon B."/>
            <person name="Goodwin S."/>
            <person name="Spatafora J."/>
            <person name="Crous P."/>
            <person name="Grigoriev I."/>
        </authorList>
    </citation>
    <scope>NUCLEOTIDE SEQUENCE</scope>
    <source>
        <strain evidence="1">Tuck. ex Michener</strain>
    </source>
</reference>
<proteinExistence type="predicted"/>
<dbReference type="EMBL" id="ML991777">
    <property type="protein sequence ID" value="KAF2238161.1"/>
    <property type="molecule type" value="Genomic_DNA"/>
</dbReference>
<accession>A0A6A6HJL8</accession>
<evidence type="ECO:0000313" key="1">
    <source>
        <dbReference type="EMBL" id="KAF2238161.1"/>
    </source>
</evidence>
<evidence type="ECO:0000313" key="2">
    <source>
        <dbReference type="Proteomes" id="UP000800092"/>
    </source>
</evidence>
<dbReference type="Proteomes" id="UP000800092">
    <property type="component" value="Unassembled WGS sequence"/>
</dbReference>
<name>A0A6A6HJL8_VIRVR</name>
<gene>
    <name evidence="1" type="ORF">EV356DRAFT_508825</name>
</gene>
<sequence length="81" mass="8612">MLFAITLLGQSLIRGPRALCNSFDGPTPSSSFCLAPGAYPTRILPHPVQQSLIQFQTSVTSILASELVPAANRATLPLYAL</sequence>
<dbReference type="AlphaFoldDB" id="A0A6A6HJL8"/>
<keyword evidence="2" id="KW-1185">Reference proteome</keyword>